<proteinExistence type="predicted"/>
<protein>
    <recommendedName>
        <fullName evidence="4">DUF2924 domain-containing protein</fullName>
    </recommendedName>
</protein>
<dbReference type="KEGG" id="sdyn:Mal52_30230"/>
<dbReference type="RefSeq" id="WP_145376884.1">
    <property type="nucleotide sequence ID" value="NZ_CP036276.1"/>
</dbReference>
<reference evidence="2 3" key="1">
    <citation type="submission" date="2019-02" db="EMBL/GenBank/DDBJ databases">
        <title>Deep-cultivation of Planctomycetes and their phenomic and genomic characterization uncovers novel biology.</title>
        <authorList>
            <person name="Wiegand S."/>
            <person name="Jogler M."/>
            <person name="Boedeker C."/>
            <person name="Pinto D."/>
            <person name="Vollmers J."/>
            <person name="Rivas-Marin E."/>
            <person name="Kohn T."/>
            <person name="Peeters S.H."/>
            <person name="Heuer A."/>
            <person name="Rast P."/>
            <person name="Oberbeckmann S."/>
            <person name="Bunk B."/>
            <person name="Jeske O."/>
            <person name="Meyerdierks A."/>
            <person name="Storesund J.E."/>
            <person name="Kallscheuer N."/>
            <person name="Luecker S."/>
            <person name="Lage O.M."/>
            <person name="Pohl T."/>
            <person name="Merkel B.J."/>
            <person name="Hornburger P."/>
            <person name="Mueller R.-W."/>
            <person name="Bruemmer F."/>
            <person name="Labrenz M."/>
            <person name="Spormann A.M."/>
            <person name="Op den Camp H."/>
            <person name="Overmann J."/>
            <person name="Amann R."/>
            <person name="Jetten M.S.M."/>
            <person name="Mascher T."/>
            <person name="Medema M.H."/>
            <person name="Devos D.P."/>
            <person name="Kaster A.-K."/>
            <person name="Ovreas L."/>
            <person name="Rohde M."/>
            <person name="Galperin M.Y."/>
            <person name="Jogler C."/>
        </authorList>
    </citation>
    <scope>NUCLEOTIDE SEQUENCE [LARGE SCALE GENOMIC DNA]</scope>
    <source>
        <strain evidence="2 3">Mal52</strain>
    </source>
</reference>
<dbReference type="Pfam" id="PF11149">
    <property type="entry name" value="DUF2924"/>
    <property type="match status" value="1"/>
</dbReference>
<sequence length="165" mass="18606">MPLNIHKEVAAMRRMTSRELRTRFEELFGEACRSNHKTWLIKRIAWRLQANAEGDLSERARRRATELANDADLRLKPPQGHELSEPSTATKNVPLPQTHDQRIPMPGTVLTRNYKGGSINVTILDDGFEYEGETYKSLSAVAKAITGSHTNGFLFFRLDGKGASR</sequence>
<evidence type="ECO:0000313" key="2">
    <source>
        <dbReference type="EMBL" id="QDU44540.1"/>
    </source>
</evidence>
<gene>
    <name evidence="2" type="ORF">Mal52_30230</name>
</gene>
<accession>A0A517ZQ18</accession>
<feature type="region of interest" description="Disordered" evidence="1">
    <location>
        <begin position="74"/>
        <end position="107"/>
    </location>
</feature>
<dbReference type="Proteomes" id="UP000319383">
    <property type="component" value="Chromosome"/>
</dbReference>
<organism evidence="2 3">
    <name type="scientific">Symmachiella dynata</name>
    <dbReference type="NCBI Taxonomy" id="2527995"/>
    <lineage>
        <taxon>Bacteria</taxon>
        <taxon>Pseudomonadati</taxon>
        <taxon>Planctomycetota</taxon>
        <taxon>Planctomycetia</taxon>
        <taxon>Planctomycetales</taxon>
        <taxon>Planctomycetaceae</taxon>
        <taxon>Symmachiella</taxon>
    </lineage>
</organism>
<keyword evidence="3" id="KW-1185">Reference proteome</keyword>
<dbReference type="InterPro" id="IPR021322">
    <property type="entry name" value="DUF2924"/>
</dbReference>
<evidence type="ECO:0008006" key="4">
    <source>
        <dbReference type="Google" id="ProtNLM"/>
    </source>
</evidence>
<dbReference type="AlphaFoldDB" id="A0A517ZQ18"/>
<dbReference type="EMBL" id="CP036276">
    <property type="protein sequence ID" value="QDU44540.1"/>
    <property type="molecule type" value="Genomic_DNA"/>
</dbReference>
<name>A0A517ZQ18_9PLAN</name>
<evidence type="ECO:0000256" key="1">
    <source>
        <dbReference type="SAM" id="MobiDB-lite"/>
    </source>
</evidence>
<evidence type="ECO:0000313" key="3">
    <source>
        <dbReference type="Proteomes" id="UP000319383"/>
    </source>
</evidence>